<dbReference type="EMBL" id="JAMKOV010000005">
    <property type="protein sequence ID" value="KAI8040164.1"/>
    <property type="molecule type" value="Genomic_DNA"/>
</dbReference>
<evidence type="ECO:0000313" key="2">
    <source>
        <dbReference type="Proteomes" id="UP001059596"/>
    </source>
</evidence>
<keyword evidence="2" id="KW-1185">Reference proteome</keyword>
<dbReference type="Proteomes" id="UP001059596">
    <property type="component" value="Unassembled WGS sequence"/>
</dbReference>
<name>A0A9P9YND8_9MUSC</name>
<evidence type="ECO:0000313" key="1">
    <source>
        <dbReference type="EMBL" id="KAI8040164.1"/>
    </source>
</evidence>
<sequence>MLGQMAVDAEGNLAVGALEGSRIGGGWNAKRRRHHHLVLVCLRSFVLLQMTLCPEGDAARFALELTLHVMDVHVQGKLMLPLEGLGADGARGSRIAGNGSWRHSPAVGHMLEFTALAAGCGVLKAIFAHNHSTLRGLR</sequence>
<gene>
    <name evidence="1" type="ORF">M5D96_007594</name>
</gene>
<proteinExistence type="predicted"/>
<accession>A0A9P9YND8</accession>
<comment type="caution">
    <text evidence="1">The sequence shown here is derived from an EMBL/GenBank/DDBJ whole genome shotgun (WGS) entry which is preliminary data.</text>
</comment>
<protein>
    <submittedName>
        <fullName evidence="1">Uncharacterized protein</fullName>
    </submittedName>
</protein>
<reference evidence="1" key="1">
    <citation type="journal article" date="2023" name="Genome Biol. Evol.">
        <title>Long-read-based Genome Assembly of Drosophila gunungcola Reveals Fewer Chemosensory Genes in Flower-breeding Species.</title>
        <authorList>
            <person name="Negi A."/>
            <person name="Liao B.Y."/>
            <person name="Yeh S.D."/>
        </authorList>
    </citation>
    <scope>NUCLEOTIDE SEQUENCE</scope>
    <source>
        <strain evidence="1">Sukarami</strain>
    </source>
</reference>
<organism evidence="1 2">
    <name type="scientific">Drosophila gunungcola</name>
    <name type="common">fruit fly</name>
    <dbReference type="NCBI Taxonomy" id="103775"/>
    <lineage>
        <taxon>Eukaryota</taxon>
        <taxon>Metazoa</taxon>
        <taxon>Ecdysozoa</taxon>
        <taxon>Arthropoda</taxon>
        <taxon>Hexapoda</taxon>
        <taxon>Insecta</taxon>
        <taxon>Pterygota</taxon>
        <taxon>Neoptera</taxon>
        <taxon>Endopterygota</taxon>
        <taxon>Diptera</taxon>
        <taxon>Brachycera</taxon>
        <taxon>Muscomorpha</taxon>
        <taxon>Ephydroidea</taxon>
        <taxon>Drosophilidae</taxon>
        <taxon>Drosophila</taxon>
        <taxon>Sophophora</taxon>
    </lineage>
</organism>
<dbReference type="AlphaFoldDB" id="A0A9P9YND8"/>